<comment type="caution">
    <text evidence="1">The sequence shown here is derived from an EMBL/GenBank/DDBJ whole genome shotgun (WGS) entry which is preliminary data.</text>
</comment>
<organism evidence="1 2">
    <name type="scientific">Blautia hansenii DSM 20583</name>
    <dbReference type="NCBI Taxonomy" id="537007"/>
    <lineage>
        <taxon>Bacteria</taxon>
        <taxon>Bacillati</taxon>
        <taxon>Bacillota</taxon>
        <taxon>Clostridia</taxon>
        <taxon>Lachnospirales</taxon>
        <taxon>Lachnospiraceae</taxon>
        <taxon>Blautia</taxon>
    </lineage>
</organism>
<dbReference type="STRING" id="537007.BLAHAN_05450"/>
<dbReference type="Proteomes" id="UP000003755">
    <property type="component" value="Unassembled WGS sequence"/>
</dbReference>
<keyword evidence="2" id="KW-1185">Reference proteome</keyword>
<dbReference type="HOGENOM" id="CLU_1607667_0_0_9"/>
<proteinExistence type="predicted"/>
<gene>
    <name evidence="1" type="ORF">BLAHAN_05450</name>
</gene>
<protein>
    <submittedName>
        <fullName evidence="1">Uncharacterized protein</fullName>
    </submittedName>
</protein>
<accession>C9L7T0</accession>
<reference evidence="1" key="1">
    <citation type="submission" date="2009-09" db="EMBL/GenBank/DDBJ databases">
        <authorList>
            <person name="Weinstock G."/>
            <person name="Sodergren E."/>
            <person name="Clifton S."/>
            <person name="Fulton L."/>
            <person name="Fulton B."/>
            <person name="Courtney L."/>
            <person name="Fronick C."/>
            <person name="Harrison M."/>
            <person name="Strong C."/>
            <person name="Farmer C."/>
            <person name="Delahaunty K."/>
            <person name="Markovic C."/>
            <person name="Hall O."/>
            <person name="Minx P."/>
            <person name="Tomlinson C."/>
            <person name="Mitreva M."/>
            <person name="Nelson J."/>
            <person name="Hou S."/>
            <person name="Wollam A."/>
            <person name="Pepin K.H."/>
            <person name="Johnson M."/>
            <person name="Bhonagiri V."/>
            <person name="Nash W.E."/>
            <person name="Warren W."/>
            <person name="Chinwalla A."/>
            <person name="Mardis E.R."/>
            <person name="Wilson R.K."/>
        </authorList>
    </citation>
    <scope>NUCLEOTIDE SEQUENCE [LARGE SCALE GENOMIC DNA]</scope>
    <source>
        <strain evidence="1">DSM 20583</strain>
    </source>
</reference>
<dbReference type="EMBL" id="ABYU02000016">
    <property type="protein sequence ID" value="EEX21825.1"/>
    <property type="molecule type" value="Genomic_DNA"/>
</dbReference>
<dbReference type="AlphaFoldDB" id="C9L7T0"/>
<evidence type="ECO:0000313" key="1">
    <source>
        <dbReference type="EMBL" id="EEX21825.1"/>
    </source>
</evidence>
<evidence type="ECO:0000313" key="2">
    <source>
        <dbReference type="Proteomes" id="UP000003755"/>
    </source>
</evidence>
<name>C9L7T0_BLAHA</name>
<sequence length="165" mass="19707">MLHCKDIYPDEAKVDAVNFIGRQAMAKHNETKKALMEIFKEREEKWYSISELEEICKEDYGLNFDDKKEKNNLYNQLYRFKQDGIVICNRSLYRINDRKIDNALQIIEDKIESYKNFKWYSCSDEELEEARNTLQRITDLSSKVQNLINQMNDDTIKVTEDIKAM</sequence>